<evidence type="ECO:0000313" key="1">
    <source>
        <dbReference type="EMBL" id="KAJ2969980.1"/>
    </source>
</evidence>
<organism evidence="1 2">
    <name type="scientific">Zarea fungicola</name>
    <dbReference type="NCBI Taxonomy" id="93591"/>
    <lineage>
        <taxon>Eukaryota</taxon>
        <taxon>Fungi</taxon>
        <taxon>Dikarya</taxon>
        <taxon>Ascomycota</taxon>
        <taxon>Pezizomycotina</taxon>
        <taxon>Sordariomycetes</taxon>
        <taxon>Hypocreomycetidae</taxon>
        <taxon>Hypocreales</taxon>
        <taxon>Cordycipitaceae</taxon>
        <taxon>Zarea</taxon>
    </lineage>
</organism>
<name>A0ACC1MSI6_9HYPO</name>
<gene>
    <name evidence="1" type="ORF">NQ176_g8399</name>
</gene>
<protein>
    <submittedName>
        <fullName evidence="1">Uncharacterized protein</fullName>
    </submittedName>
</protein>
<accession>A0ACC1MSI6</accession>
<keyword evidence="2" id="KW-1185">Reference proteome</keyword>
<dbReference type="EMBL" id="JANJQO010001629">
    <property type="protein sequence ID" value="KAJ2969980.1"/>
    <property type="molecule type" value="Genomic_DNA"/>
</dbReference>
<reference evidence="1" key="1">
    <citation type="submission" date="2022-08" db="EMBL/GenBank/DDBJ databases">
        <title>Genome Sequence of Lecanicillium fungicola.</title>
        <authorList>
            <person name="Buettner E."/>
        </authorList>
    </citation>
    <scope>NUCLEOTIDE SEQUENCE</scope>
    <source>
        <strain evidence="1">Babe33</strain>
    </source>
</reference>
<proteinExistence type="predicted"/>
<comment type="caution">
    <text evidence="1">The sequence shown here is derived from an EMBL/GenBank/DDBJ whole genome shotgun (WGS) entry which is preliminary data.</text>
</comment>
<dbReference type="Proteomes" id="UP001143910">
    <property type="component" value="Unassembled WGS sequence"/>
</dbReference>
<evidence type="ECO:0000313" key="2">
    <source>
        <dbReference type="Proteomes" id="UP001143910"/>
    </source>
</evidence>
<sequence>MSAFFKKRDKGDAPEQKDIAQSTPTDTDGRKWFRSLHSPHVEPGSRLSQDDHVLDCGHDGSMELASVDDAPPIPSRQFRRRKSLGELVQGIKLKYSREKIARDSDAESNNRGHTETNTSSAAASASQSMLISNANQIRHSLPAHIPERSVSIAHESSAVSPTSSSRPPQIDLLEEFTQDGLQRSSTFRDGLEKAVNDINTKYGDSAKTYINSTSPTNSVAVRNKNTFRPRYLVPTYVDAPNSRPVIGELWTTLKNHEDGLSKGTEPPRETVDELYGSMSPFHDSHQVYTDCTGSETSESPDVVSDTAVANSDSASTSPLSQTTSAEHLIVVQKENKNDNPRNCQLECAPSVKINEAPALANDDDGESAFGLSETTTTHNVDPSEPLRVWNITCDPSDKAVDYVDAVSTRNERADHGTILQDENPATGGSRCRNSSAPSVAALVSKFRRMERNPEHEEQADTAQEQDEASLESNSRFIQSYRHRSEDSDNEDSLLSTESSENTANMRKPMHPLH</sequence>